<protein>
    <submittedName>
        <fullName evidence="2">Uncharacterized protein</fullName>
    </submittedName>
</protein>
<keyword evidence="3" id="KW-1185">Reference proteome</keyword>
<dbReference type="PATRIC" id="fig|47500.8.peg.5999"/>
<evidence type="ECO:0000313" key="2">
    <source>
        <dbReference type="EMBL" id="KON97529.1"/>
    </source>
</evidence>
<dbReference type="OrthoDB" id="2659899at2"/>
<feature type="region of interest" description="Disordered" evidence="1">
    <location>
        <begin position="1"/>
        <end position="21"/>
    </location>
</feature>
<evidence type="ECO:0000256" key="1">
    <source>
        <dbReference type="SAM" id="MobiDB-lite"/>
    </source>
</evidence>
<proteinExistence type="predicted"/>
<evidence type="ECO:0000313" key="3">
    <source>
        <dbReference type="Proteomes" id="UP000037269"/>
    </source>
</evidence>
<name>A0A0D1WDX0_ANEMI</name>
<dbReference type="AlphaFoldDB" id="A0A0D1WDX0"/>
<dbReference type="GeneID" id="42307579"/>
<dbReference type="EMBL" id="LGUG01000004">
    <property type="protein sequence ID" value="KON97529.1"/>
    <property type="molecule type" value="Genomic_DNA"/>
</dbReference>
<comment type="caution">
    <text evidence="2">The sequence shown here is derived from an EMBL/GenBank/DDBJ whole genome shotgun (WGS) entry which is preliminary data.</text>
</comment>
<reference evidence="2 3" key="1">
    <citation type="submission" date="2015-07" db="EMBL/GenBank/DDBJ databases">
        <title>Fjat-14205 dsm 2895.</title>
        <authorList>
            <person name="Liu B."/>
            <person name="Wang J."/>
            <person name="Zhu Y."/>
            <person name="Liu G."/>
            <person name="Chen Q."/>
            <person name="Chen Z."/>
            <person name="Lan J."/>
            <person name="Che J."/>
            <person name="Ge C."/>
            <person name="Shi H."/>
            <person name="Pan Z."/>
            <person name="Liu X."/>
        </authorList>
    </citation>
    <scope>NUCLEOTIDE SEQUENCE [LARGE SCALE GENOMIC DNA]</scope>
    <source>
        <strain evidence="2 3">DSM 2895</strain>
    </source>
</reference>
<gene>
    <name evidence="2" type="ORF">AF333_20730</name>
</gene>
<organism evidence="2 3">
    <name type="scientific">Aneurinibacillus migulanus</name>
    <name type="common">Bacillus migulanus</name>
    <dbReference type="NCBI Taxonomy" id="47500"/>
    <lineage>
        <taxon>Bacteria</taxon>
        <taxon>Bacillati</taxon>
        <taxon>Bacillota</taxon>
        <taxon>Bacilli</taxon>
        <taxon>Bacillales</taxon>
        <taxon>Paenibacillaceae</taxon>
        <taxon>Aneurinibacillus group</taxon>
        <taxon>Aneurinibacillus</taxon>
    </lineage>
</organism>
<dbReference type="RefSeq" id="WP_043065419.1">
    <property type="nucleotide sequence ID" value="NZ_BJOA01000334.1"/>
</dbReference>
<sequence>MAQITLRRESKGWEHSDPIRSDALKRKAEGLNGKMMEMSGEINNDIVKAIKKDKEAKEHRFGK</sequence>
<accession>A0A0D1WDX0</accession>
<dbReference type="Proteomes" id="UP000037269">
    <property type="component" value="Unassembled WGS sequence"/>
</dbReference>